<dbReference type="KEGG" id="cnr:EB819_07210"/>
<comment type="caution">
    <text evidence="2">The sequence shown here is derived from an EMBL/GenBank/DDBJ whole genome shotgun (WGS) entry which is preliminary data.</text>
</comment>
<name>A0A1E5UH52_9FLAO</name>
<evidence type="ECO:0000256" key="1">
    <source>
        <dbReference type="SAM" id="Phobius"/>
    </source>
</evidence>
<reference evidence="2 3" key="1">
    <citation type="submission" date="2016-09" db="EMBL/GenBank/DDBJ databases">
        <authorList>
            <person name="Capua I."/>
            <person name="De Benedictis P."/>
            <person name="Joannis T."/>
            <person name="Lombin L.H."/>
            <person name="Cattoli G."/>
        </authorList>
    </citation>
    <scope>NUCLEOTIDE SEQUENCE [LARGE SCALE GENOMIC DNA]</scope>
    <source>
        <strain evidence="2 3">NRS-1</strain>
    </source>
</reference>
<keyword evidence="1" id="KW-0812">Transmembrane</keyword>
<accession>A0A1E5UH52</accession>
<proteinExistence type="predicted"/>
<dbReference type="AlphaFoldDB" id="A0A1E5UH52"/>
<dbReference type="STRING" id="237258.SAMN04489756_10985"/>
<dbReference type="RefSeq" id="WP_069796993.1">
    <property type="nucleotide sequence ID" value="NZ_CP034157.1"/>
</dbReference>
<evidence type="ECO:0000313" key="2">
    <source>
        <dbReference type="EMBL" id="OEL12138.1"/>
    </source>
</evidence>
<keyword evidence="1" id="KW-1133">Transmembrane helix</keyword>
<dbReference type="EMBL" id="MKGI01000011">
    <property type="protein sequence ID" value="OEL12138.1"/>
    <property type="molecule type" value="Genomic_DNA"/>
</dbReference>
<feature type="transmembrane region" description="Helical" evidence="1">
    <location>
        <begin position="46"/>
        <end position="66"/>
    </location>
</feature>
<dbReference type="Proteomes" id="UP000095601">
    <property type="component" value="Unassembled WGS sequence"/>
</dbReference>
<feature type="transmembrane region" description="Helical" evidence="1">
    <location>
        <begin position="7"/>
        <end position="26"/>
    </location>
</feature>
<gene>
    <name evidence="2" type="ORF">BHF72_1326</name>
</gene>
<keyword evidence="1" id="KW-0472">Membrane</keyword>
<dbReference type="OrthoDB" id="1452796at2"/>
<protein>
    <submittedName>
        <fullName evidence="2">Putative membrane protein</fullName>
    </submittedName>
</protein>
<sequence length="78" mass="9108">MRKIAKITIIISIFFNLFLFGIYFWALTDKIQNPEFKNLPLKDYLFIGIGLIVFAIINVIFARNIFQNHPSSNIHHPS</sequence>
<keyword evidence="3" id="KW-1185">Reference proteome</keyword>
<organism evidence="2 3">
    <name type="scientific">Cloacibacterium normanense</name>
    <dbReference type="NCBI Taxonomy" id="237258"/>
    <lineage>
        <taxon>Bacteria</taxon>
        <taxon>Pseudomonadati</taxon>
        <taxon>Bacteroidota</taxon>
        <taxon>Flavobacteriia</taxon>
        <taxon>Flavobacteriales</taxon>
        <taxon>Weeksellaceae</taxon>
    </lineage>
</organism>
<evidence type="ECO:0000313" key="3">
    <source>
        <dbReference type="Proteomes" id="UP000095601"/>
    </source>
</evidence>